<feature type="compositionally biased region" description="Basic residues" evidence="1">
    <location>
        <begin position="52"/>
        <end position="62"/>
    </location>
</feature>
<accession>A0A8J4T9H9</accession>
<name>A0A8J4T9H9_CLAMG</name>
<feature type="region of interest" description="Disordered" evidence="1">
    <location>
        <begin position="25"/>
        <end position="62"/>
    </location>
</feature>
<feature type="compositionally biased region" description="Low complexity" evidence="1">
    <location>
        <begin position="33"/>
        <end position="44"/>
    </location>
</feature>
<feature type="non-terminal residue" evidence="2">
    <location>
        <position position="1"/>
    </location>
</feature>
<organism evidence="2 3">
    <name type="scientific">Clarias magur</name>
    <name type="common">Asian catfish</name>
    <name type="synonym">Macropteronotus magur</name>
    <dbReference type="NCBI Taxonomy" id="1594786"/>
    <lineage>
        <taxon>Eukaryota</taxon>
        <taxon>Metazoa</taxon>
        <taxon>Chordata</taxon>
        <taxon>Craniata</taxon>
        <taxon>Vertebrata</taxon>
        <taxon>Euteleostomi</taxon>
        <taxon>Actinopterygii</taxon>
        <taxon>Neopterygii</taxon>
        <taxon>Teleostei</taxon>
        <taxon>Ostariophysi</taxon>
        <taxon>Siluriformes</taxon>
        <taxon>Clariidae</taxon>
        <taxon>Clarias</taxon>
    </lineage>
</organism>
<comment type="caution">
    <text evidence="2">The sequence shown here is derived from an EMBL/GenBank/DDBJ whole genome shotgun (WGS) entry which is preliminary data.</text>
</comment>
<protein>
    <submittedName>
        <fullName evidence="2">Uncharacterized protein</fullName>
    </submittedName>
</protein>
<sequence length="62" mass="6910">MCGRFNLTPLVHKVLYQVVQVQTGVSRKPQGQAAVKTTTVKGTGSTLDPPVRKKKERKKYAR</sequence>
<evidence type="ECO:0000313" key="2">
    <source>
        <dbReference type="EMBL" id="KAF5892106.1"/>
    </source>
</evidence>
<dbReference type="AlphaFoldDB" id="A0A8J4T9H9"/>
<dbReference type="Proteomes" id="UP000727407">
    <property type="component" value="Unassembled WGS sequence"/>
</dbReference>
<evidence type="ECO:0000313" key="3">
    <source>
        <dbReference type="Proteomes" id="UP000727407"/>
    </source>
</evidence>
<gene>
    <name evidence="2" type="ORF">DAT39_018199</name>
</gene>
<dbReference type="EMBL" id="QNUK01000527">
    <property type="protein sequence ID" value="KAF5892106.1"/>
    <property type="molecule type" value="Genomic_DNA"/>
</dbReference>
<evidence type="ECO:0000256" key="1">
    <source>
        <dbReference type="SAM" id="MobiDB-lite"/>
    </source>
</evidence>
<reference evidence="2" key="1">
    <citation type="submission" date="2020-07" db="EMBL/GenBank/DDBJ databases">
        <title>Clarias magur genome sequencing, assembly and annotation.</title>
        <authorList>
            <person name="Kushwaha B."/>
            <person name="Kumar R."/>
            <person name="Das P."/>
            <person name="Joshi C.G."/>
            <person name="Kumar D."/>
            <person name="Nagpure N.S."/>
            <person name="Pandey M."/>
            <person name="Agarwal S."/>
            <person name="Srivastava S."/>
            <person name="Singh M."/>
            <person name="Sahoo L."/>
            <person name="Jayasankar P."/>
            <person name="Meher P.K."/>
            <person name="Koringa P.G."/>
            <person name="Iquebal M.A."/>
            <person name="Das S.P."/>
            <person name="Bit A."/>
            <person name="Patnaik S."/>
            <person name="Patel N."/>
            <person name="Shah T.M."/>
            <person name="Hinsu A."/>
            <person name="Jena J.K."/>
        </authorList>
    </citation>
    <scope>NUCLEOTIDE SEQUENCE</scope>
    <source>
        <strain evidence="2">CIFAMagur01</strain>
        <tissue evidence="2">Testis</tissue>
    </source>
</reference>
<keyword evidence="3" id="KW-1185">Reference proteome</keyword>
<proteinExistence type="predicted"/>